<sequence>PETYSENALIVFIGVSVLTCANLDNSSEQLNPKLFIELVSILLSAASIGDAPFFNELFKYYLFLFFGFKVNIVKSHYQLKRKQRILLNNILNNISYCISIFCITNFFHISGNMFPTTEKFIYYNVILSDVNTE</sequence>
<comment type="caution">
    <text evidence="2">The sequence shown here is derived from an EMBL/GenBank/DDBJ whole genome shotgun (WGS) entry which is preliminary data.</text>
</comment>
<reference evidence="2 3" key="1">
    <citation type="submission" date="2011-09" db="EMBL/GenBank/DDBJ databases">
        <title>The draft genome of Methanotorris formicicus Mc-S-70.</title>
        <authorList>
            <consortium name="US DOE Joint Genome Institute (JGI-PGF)"/>
            <person name="Lucas S."/>
            <person name="Han J."/>
            <person name="Lapidus A."/>
            <person name="Cheng J.-F."/>
            <person name="Goodwin L."/>
            <person name="Pitluck S."/>
            <person name="Peters L."/>
            <person name="Land M.L."/>
            <person name="Hauser L."/>
            <person name="Sieprawska-Lupa M."/>
            <person name="Takai K."/>
            <person name="Miyazaki J."/>
            <person name="Whitman W."/>
            <person name="Woyke T.J."/>
        </authorList>
    </citation>
    <scope>NUCLEOTIDE SEQUENCE [LARGE SCALE GENOMIC DNA]</scope>
    <source>
        <strain evidence="2 3">Mc-S-70</strain>
    </source>
</reference>
<organism evidence="2 3">
    <name type="scientific">Methanotorris formicicus Mc-S-70</name>
    <dbReference type="NCBI Taxonomy" id="647171"/>
    <lineage>
        <taxon>Archaea</taxon>
        <taxon>Methanobacteriati</taxon>
        <taxon>Methanobacteriota</taxon>
        <taxon>Methanomada group</taxon>
        <taxon>Methanococci</taxon>
        <taxon>Methanococcales</taxon>
        <taxon>Methanocaldococcaceae</taxon>
        <taxon>Methanotorris</taxon>
    </lineage>
</organism>
<evidence type="ECO:0000256" key="1">
    <source>
        <dbReference type="SAM" id="Phobius"/>
    </source>
</evidence>
<dbReference type="EMBL" id="AGJL01000038">
    <property type="protein sequence ID" value="EHP85178.1"/>
    <property type="molecule type" value="Genomic_DNA"/>
</dbReference>
<keyword evidence="1" id="KW-0472">Membrane</keyword>
<evidence type="ECO:0000313" key="2">
    <source>
        <dbReference type="EMBL" id="EHP85178.1"/>
    </source>
</evidence>
<protein>
    <submittedName>
        <fullName evidence="2">Uncharacterized protein</fullName>
    </submittedName>
</protein>
<accession>H1L044</accession>
<feature type="transmembrane region" description="Helical" evidence="1">
    <location>
        <begin position="60"/>
        <end position="77"/>
    </location>
</feature>
<keyword evidence="1" id="KW-0812">Transmembrane</keyword>
<keyword evidence="3" id="KW-1185">Reference proteome</keyword>
<feature type="non-terminal residue" evidence="2">
    <location>
        <position position="1"/>
    </location>
</feature>
<evidence type="ECO:0000313" key="3">
    <source>
        <dbReference type="Proteomes" id="UP000003706"/>
    </source>
</evidence>
<feature type="transmembrane region" description="Helical" evidence="1">
    <location>
        <begin position="89"/>
        <end position="109"/>
    </location>
</feature>
<gene>
    <name evidence="2" type="ORF">MetfoDRAFT_1418</name>
</gene>
<name>H1L044_9EURY</name>
<proteinExistence type="predicted"/>
<dbReference type="AlphaFoldDB" id="H1L044"/>
<dbReference type="Proteomes" id="UP000003706">
    <property type="component" value="Unassembled WGS sequence"/>
</dbReference>
<keyword evidence="1" id="KW-1133">Transmembrane helix</keyword>
<dbReference type="STRING" id="647171.MetfoDRAFT_1418"/>